<dbReference type="EMBL" id="BARU01038828">
    <property type="protein sequence ID" value="GAH88424.1"/>
    <property type="molecule type" value="Genomic_DNA"/>
</dbReference>
<feature type="domain" description="Fe/B12 periplasmic-binding" evidence="1">
    <location>
        <begin position="1"/>
        <end position="227"/>
    </location>
</feature>
<proteinExistence type="predicted"/>
<dbReference type="InterPro" id="IPR002491">
    <property type="entry name" value="ABC_transptr_periplasmic_BD"/>
</dbReference>
<accession>X1KE33</accession>
<dbReference type="AlphaFoldDB" id="X1KE33"/>
<sequence>CNYPEEAKAKPKVGGFSTVDIERVVYLEPDLILATHIHSQTVIPALEELGLTVLALTPASLDELMSSITLVGKITGQDKMASNLVNDLGGRIKTVANRTQDLALNQRPRVFYLTWHDPLWTRGKDSLADDIISKAGGQNIAYDLSGDKTIDLETVLHRDPQVIIAAFNMGTGEDLPWQYVRTEPRLKNTEALLNNRVYKIDGDLIHRPTPRLVEALEQVAQFIHPELFNKIK</sequence>
<dbReference type="InterPro" id="IPR050902">
    <property type="entry name" value="ABC_Transporter_SBP"/>
</dbReference>
<dbReference type="PANTHER" id="PTHR30535:SF34">
    <property type="entry name" value="MOLYBDATE-BINDING PROTEIN MOLA"/>
    <property type="match status" value="1"/>
</dbReference>
<comment type="caution">
    <text evidence="2">The sequence shown here is derived from an EMBL/GenBank/DDBJ whole genome shotgun (WGS) entry which is preliminary data.</text>
</comment>
<gene>
    <name evidence="2" type="ORF">S03H2_60279</name>
</gene>
<dbReference type="Pfam" id="PF01497">
    <property type="entry name" value="Peripla_BP_2"/>
    <property type="match status" value="1"/>
</dbReference>
<reference evidence="2" key="1">
    <citation type="journal article" date="2014" name="Front. Microbiol.">
        <title>High frequency of phylogenetically diverse reductive dehalogenase-homologous genes in deep subseafloor sedimentary metagenomes.</title>
        <authorList>
            <person name="Kawai M."/>
            <person name="Futagami T."/>
            <person name="Toyoda A."/>
            <person name="Takaki Y."/>
            <person name="Nishi S."/>
            <person name="Hori S."/>
            <person name="Arai W."/>
            <person name="Tsubouchi T."/>
            <person name="Morono Y."/>
            <person name="Uchiyama I."/>
            <person name="Ito T."/>
            <person name="Fujiyama A."/>
            <person name="Inagaki F."/>
            <person name="Takami H."/>
        </authorList>
    </citation>
    <scope>NUCLEOTIDE SEQUENCE</scope>
    <source>
        <strain evidence="2">Expedition CK06-06</strain>
    </source>
</reference>
<dbReference type="Gene3D" id="3.40.50.1980">
    <property type="entry name" value="Nitrogenase molybdenum iron protein domain"/>
    <property type="match status" value="2"/>
</dbReference>
<evidence type="ECO:0000313" key="2">
    <source>
        <dbReference type="EMBL" id="GAH88424.1"/>
    </source>
</evidence>
<organism evidence="2">
    <name type="scientific">marine sediment metagenome</name>
    <dbReference type="NCBI Taxonomy" id="412755"/>
    <lineage>
        <taxon>unclassified sequences</taxon>
        <taxon>metagenomes</taxon>
        <taxon>ecological metagenomes</taxon>
    </lineage>
</organism>
<protein>
    <recommendedName>
        <fullName evidence="1">Fe/B12 periplasmic-binding domain-containing protein</fullName>
    </recommendedName>
</protein>
<evidence type="ECO:0000259" key="1">
    <source>
        <dbReference type="PROSITE" id="PS50983"/>
    </source>
</evidence>
<dbReference type="GO" id="GO:0071281">
    <property type="term" value="P:cellular response to iron ion"/>
    <property type="evidence" value="ECO:0007669"/>
    <property type="project" value="TreeGrafter"/>
</dbReference>
<dbReference type="PANTHER" id="PTHR30535">
    <property type="entry name" value="VITAMIN B12-BINDING PROTEIN"/>
    <property type="match status" value="1"/>
</dbReference>
<feature type="non-terminal residue" evidence="2">
    <location>
        <position position="1"/>
    </location>
</feature>
<dbReference type="SUPFAM" id="SSF53807">
    <property type="entry name" value="Helical backbone' metal receptor"/>
    <property type="match status" value="1"/>
</dbReference>
<name>X1KE33_9ZZZZ</name>
<dbReference type="PROSITE" id="PS50983">
    <property type="entry name" value="FE_B12_PBP"/>
    <property type="match status" value="1"/>
</dbReference>